<evidence type="ECO:0000313" key="2">
    <source>
        <dbReference type="EMBL" id="EJW02131.1"/>
    </source>
</evidence>
<dbReference type="HOGENOM" id="CLU_1749609_0_0_1"/>
<evidence type="ECO:0000313" key="3">
    <source>
        <dbReference type="Proteomes" id="UP000003163"/>
    </source>
</evidence>
<keyword evidence="3" id="KW-1185">Reference proteome</keyword>
<gene>
    <name evidence="2" type="ORF">EDEG_03427</name>
</gene>
<keyword evidence="1" id="KW-0472">Membrane</keyword>
<protein>
    <recommendedName>
        <fullName evidence="4">Transmembrane protein</fullName>
    </recommendedName>
</protein>
<reference evidence="2 3" key="1">
    <citation type="submission" date="2011-08" db="EMBL/GenBank/DDBJ databases">
        <authorList>
            <person name="Liu Z.J."/>
            <person name="Shi F.L."/>
            <person name="Lu J.Q."/>
            <person name="Li M."/>
            <person name="Wang Z.L."/>
        </authorList>
    </citation>
    <scope>NUCLEOTIDE SEQUENCE [LARGE SCALE GENOMIC DNA]</scope>
    <source>
        <strain evidence="2 3">USNM 41457</strain>
    </source>
</reference>
<reference evidence="3" key="2">
    <citation type="submission" date="2015-07" db="EMBL/GenBank/DDBJ databases">
        <title>Contrasting host-pathogen interactions and genome evolution in two generalist and specialist microsporidian pathogens of mosquitoes.</title>
        <authorList>
            <consortium name="The Broad Institute Genomics Platform"/>
            <consortium name="The Broad Institute Genome Sequencing Center for Infectious Disease"/>
            <person name="Cuomo C.A."/>
            <person name="Sanscrainte N.D."/>
            <person name="Goldberg J.M."/>
            <person name="Heiman D."/>
            <person name="Young S."/>
            <person name="Zeng Q."/>
            <person name="Becnel J.J."/>
            <person name="Birren B.W."/>
        </authorList>
    </citation>
    <scope>NUCLEOTIDE SEQUENCE [LARGE SCALE GENOMIC DNA]</scope>
    <source>
        <strain evidence="3">USNM 41457</strain>
    </source>
</reference>
<dbReference type="Proteomes" id="UP000003163">
    <property type="component" value="Unassembled WGS sequence"/>
</dbReference>
<name>J9D2V1_EDHAE</name>
<proteinExistence type="predicted"/>
<organism evidence="2 3">
    <name type="scientific">Edhazardia aedis (strain USNM 41457)</name>
    <name type="common">Microsporidian parasite</name>
    <dbReference type="NCBI Taxonomy" id="1003232"/>
    <lineage>
        <taxon>Eukaryota</taxon>
        <taxon>Fungi</taxon>
        <taxon>Fungi incertae sedis</taxon>
        <taxon>Microsporidia</taxon>
        <taxon>Edhazardia</taxon>
    </lineage>
</organism>
<keyword evidence="1" id="KW-0812">Transmembrane</keyword>
<comment type="caution">
    <text evidence="2">The sequence shown here is derived from an EMBL/GenBank/DDBJ whole genome shotgun (WGS) entry which is preliminary data.</text>
</comment>
<accession>J9D2V1</accession>
<evidence type="ECO:0000256" key="1">
    <source>
        <dbReference type="SAM" id="Phobius"/>
    </source>
</evidence>
<dbReference type="EMBL" id="AFBI03000088">
    <property type="protein sequence ID" value="EJW02131.1"/>
    <property type="molecule type" value="Genomic_DNA"/>
</dbReference>
<dbReference type="InParanoid" id="J9D2V1"/>
<feature type="transmembrane region" description="Helical" evidence="1">
    <location>
        <begin position="5"/>
        <end position="25"/>
    </location>
</feature>
<dbReference type="VEuPathDB" id="MicrosporidiaDB:EDEG_03427"/>
<dbReference type="AlphaFoldDB" id="J9D2V1"/>
<sequence length="149" mass="18041">MSKMLIFICILVFYVLVLISVFNVYNQFRCREYHLSKYEQKNLKNIITQENFPFFYQQNTNMLTCKSFQNLLSNQKFFSEENHFDPYISEIIKHFQCQKYDSNNIKETAKNSIMSSEDTSKCNKVLYKCLSFFGTEEFRKRRAGKYLWK</sequence>
<keyword evidence="1" id="KW-1133">Transmembrane helix</keyword>
<evidence type="ECO:0008006" key="4">
    <source>
        <dbReference type="Google" id="ProtNLM"/>
    </source>
</evidence>